<feature type="compositionally biased region" description="Polar residues" evidence="1">
    <location>
        <begin position="18"/>
        <end position="30"/>
    </location>
</feature>
<dbReference type="GeneID" id="18260841"/>
<sequence length="554" mass="61798">MSAIHLPTVAVNAALNINPDSKQSLSYTTNSDDDCPPPPPFPSSESSGSPGSSASTPDKSLSPVTLKSQSQQSDMCRPQLPSDSPSSGSSAILALKSDESPRGRQLQRRCRHLRVHEAVKRRESRHQALRQQEIWLEMQNSWFDEPEAVELGLEKDTKEKTVGSNNGAHENQGSGLKEVLSVRLRSVNDKKNLKEPAPRLDSTTKSSEAMGYTPFNGWGFRSMRTSLFKNVAAARRLNSCEDENCCYLLREEPVDEYMYWKDRQESADYAARVILASYEAGARRNGQYRRPHRHGHRRGGCNANTIGRRERKKRRALRMKDFSLDLELRGGDAEKDGLEGPKKKKGFKALFEKTKEISEKLGWSETLGRLSIFQAVPVTPFGSPMILPPMGTLDVAGAFTGFRNNDDSSYRYQGDASSSTSKTDSLTSSVAPSYRSTPISSTTNMATDKAEVQNFRRCHLIKTDNRNISAHPAWKNYRCIPPRLKNQRWSAPEYFGQGTQNVYDAQEVLEQKLGLGRKRSLASLTRQLAAKKGEDQHGNILRVIHLVPSAGLEP</sequence>
<reference evidence="2 3" key="1">
    <citation type="journal article" date="2011" name="Cell">
        <title>Insight into structure and assembly of the nuclear pore complex by utilizing the genome of a eukaryotic thermophile.</title>
        <authorList>
            <person name="Amlacher S."/>
            <person name="Sarges P."/>
            <person name="Flemming D."/>
            <person name="van Noort V."/>
            <person name="Kunze R."/>
            <person name="Devos D.P."/>
            <person name="Arumugam M."/>
            <person name="Bork P."/>
            <person name="Hurt E."/>
        </authorList>
    </citation>
    <scope>NUCLEOTIDE SEQUENCE [LARGE SCALE GENOMIC DNA]</scope>
    <source>
        <strain evidence="3">DSM 1495 / CBS 144.50 / IMI 039719</strain>
    </source>
</reference>
<dbReference type="HOGENOM" id="CLU_491757_0_0_1"/>
<organism evidence="3">
    <name type="scientific">Chaetomium thermophilum (strain DSM 1495 / CBS 144.50 / IMI 039719)</name>
    <name type="common">Thermochaetoides thermophila</name>
    <dbReference type="NCBI Taxonomy" id="759272"/>
    <lineage>
        <taxon>Eukaryota</taxon>
        <taxon>Fungi</taxon>
        <taxon>Dikarya</taxon>
        <taxon>Ascomycota</taxon>
        <taxon>Pezizomycotina</taxon>
        <taxon>Sordariomycetes</taxon>
        <taxon>Sordariomycetidae</taxon>
        <taxon>Sordariales</taxon>
        <taxon>Chaetomiaceae</taxon>
        <taxon>Thermochaetoides</taxon>
    </lineage>
</organism>
<feature type="compositionally biased region" description="Polar residues" evidence="1">
    <location>
        <begin position="430"/>
        <end position="446"/>
    </location>
</feature>
<dbReference type="EMBL" id="GL988047">
    <property type="protein sequence ID" value="EGS17476.1"/>
    <property type="molecule type" value="Genomic_DNA"/>
</dbReference>
<dbReference type="RefSeq" id="XP_006697094.1">
    <property type="nucleotide sequence ID" value="XM_006697031.1"/>
</dbReference>
<feature type="region of interest" description="Disordered" evidence="1">
    <location>
        <begin position="285"/>
        <end position="304"/>
    </location>
</feature>
<feature type="region of interest" description="Disordered" evidence="1">
    <location>
        <begin position="15"/>
        <end position="109"/>
    </location>
</feature>
<accession>G0SGY7</accession>
<dbReference type="AlphaFoldDB" id="G0SGY7"/>
<feature type="compositionally biased region" description="Basic residues" evidence="1">
    <location>
        <begin position="286"/>
        <end position="299"/>
    </location>
</feature>
<keyword evidence="3" id="KW-1185">Reference proteome</keyword>
<gene>
    <name evidence="2" type="ORF">CTHT_0068030</name>
</gene>
<evidence type="ECO:0000313" key="3">
    <source>
        <dbReference type="Proteomes" id="UP000008066"/>
    </source>
</evidence>
<dbReference type="KEGG" id="cthr:CTHT_0068030"/>
<name>G0SGY7_CHATD</name>
<protein>
    <submittedName>
        <fullName evidence="2">Uncharacterized protein</fullName>
    </submittedName>
</protein>
<dbReference type="Proteomes" id="UP000008066">
    <property type="component" value="Unassembled WGS sequence"/>
</dbReference>
<proteinExistence type="predicted"/>
<evidence type="ECO:0000313" key="2">
    <source>
        <dbReference type="EMBL" id="EGS17476.1"/>
    </source>
</evidence>
<feature type="compositionally biased region" description="Low complexity" evidence="1">
    <location>
        <begin position="417"/>
        <end position="429"/>
    </location>
</feature>
<feature type="compositionally biased region" description="Low complexity" evidence="1">
    <location>
        <begin position="43"/>
        <end position="57"/>
    </location>
</feature>
<feature type="compositionally biased region" description="Polar residues" evidence="1">
    <location>
        <begin position="58"/>
        <end position="74"/>
    </location>
</feature>
<evidence type="ECO:0000256" key="1">
    <source>
        <dbReference type="SAM" id="MobiDB-lite"/>
    </source>
</evidence>
<feature type="compositionally biased region" description="Low complexity" evidence="1">
    <location>
        <begin position="81"/>
        <end position="90"/>
    </location>
</feature>
<feature type="region of interest" description="Disordered" evidence="1">
    <location>
        <begin position="410"/>
        <end position="448"/>
    </location>
</feature>